<organism evidence="3 4">
    <name type="scientific">Roseibium polysiphoniae</name>
    <dbReference type="NCBI Taxonomy" id="2571221"/>
    <lineage>
        <taxon>Bacteria</taxon>
        <taxon>Pseudomonadati</taxon>
        <taxon>Pseudomonadota</taxon>
        <taxon>Alphaproteobacteria</taxon>
        <taxon>Hyphomicrobiales</taxon>
        <taxon>Stappiaceae</taxon>
        <taxon>Roseibium</taxon>
    </lineage>
</organism>
<evidence type="ECO:0000259" key="2">
    <source>
        <dbReference type="Pfam" id="PF01047"/>
    </source>
</evidence>
<dbReference type="Pfam" id="PF01047">
    <property type="entry name" value="MarR"/>
    <property type="match status" value="1"/>
</dbReference>
<name>A0ABR9CDW4_9HYPH</name>
<protein>
    <submittedName>
        <fullName evidence="3">MarR family transcriptional regulator</fullName>
    </submittedName>
</protein>
<keyword evidence="4" id="KW-1185">Reference proteome</keyword>
<evidence type="ECO:0000313" key="4">
    <source>
        <dbReference type="Proteomes" id="UP000615687"/>
    </source>
</evidence>
<proteinExistence type="predicted"/>
<reference evidence="3 4" key="1">
    <citation type="submission" date="2020-09" db="EMBL/GenBank/DDBJ databases">
        <title>The genome sequence of type strain Labrenzia polysiphoniae KACC 19711.</title>
        <authorList>
            <person name="Liu Y."/>
        </authorList>
    </citation>
    <scope>NUCLEOTIDE SEQUENCE [LARGE SCALE GENOMIC DNA]</scope>
    <source>
        <strain evidence="3 4">KACC 19711</strain>
    </source>
</reference>
<gene>
    <name evidence="3" type="ORF">IG617_15780</name>
</gene>
<dbReference type="EMBL" id="JACYXJ010000006">
    <property type="protein sequence ID" value="MBD8877759.1"/>
    <property type="molecule type" value="Genomic_DNA"/>
</dbReference>
<feature type="compositionally biased region" description="Polar residues" evidence="1">
    <location>
        <begin position="94"/>
        <end position="113"/>
    </location>
</feature>
<dbReference type="InterPro" id="IPR000835">
    <property type="entry name" value="HTH_MarR-typ"/>
</dbReference>
<dbReference type="InterPro" id="IPR036388">
    <property type="entry name" value="WH-like_DNA-bd_sf"/>
</dbReference>
<comment type="caution">
    <text evidence="3">The sequence shown here is derived from an EMBL/GenBank/DDBJ whole genome shotgun (WGS) entry which is preliminary data.</text>
</comment>
<evidence type="ECO:0000313" key="3">
    <source>
        <dbReference type="EMBL" id="MBD8877759.1"/>
    </source>
</evidence>
<evidence type="ECO:0000256" key="1">
    <source>
        <dbReference type="SAM" id="MobiDB-lite"/>
    </source>
</evidence>
<sequence>MQFRVFALLCRSANRAGHTIRSQVKMAAELRASRSTVCRAIDQLEKFGWVQRIQNRRPDGGKCSLGYVINHEGPAETTNSEQTTRNNCAMGRSSDGSSNDQGMSHGSDITKNTQFKNTQIKTDFIDTCGARHADDTPVHCLNRSSLHAIALDQQSRNFIENVKQQLLFVGIHLEHSSISGGVGTILEWYEMGADVELDIAPMLEKVISRAKAQPTRLAYFTKAIRNSVKRRSRGQATYL</sequence>
<dbReference type="SUPFAM" id="SSF46785">
    <property type="entry name" value="Winged helix' DNA-binding domain"/>
    <property type="match status" value="1"/>
</dbReference>
<dbReference type="Proteomes" id="UP000615687">
    <property type="component" value="Unassembled WGS sequence"/>
</dbReference>
<accession>A0ABR9CDW4</accession>
<dbReference type="InterPro" id="IPR036390">
    <property type="entry name" value="WH_DNA-bd_sf"/>
</dbReference>
<dbReference type="RefSeq" id="WP_192110235.1">
    <property type="nucleotide sequence ID" value="NZ_JACYXJ010000006.1"/>
</dbReference>
<feature type="compositionally biased region" description="Polar residues" evidence="1">
    <location>
        <begin position="76"/>
        <end position="87"/>
    </location>
</feature>
<feature type="region of interest" description="Disordered" evidence="1">
    <location>
        <begin position="73"/>
        <end position="113"/>
    </location>
</feature>
<feature type="domain" description="HTH marR-type" evidence="2">
    <location>
        <begin position="13"/>
        <end position="55"/>
    </location>
</feature>
<dbReference type="Gene3D" id="1.10.10.10">
    <property type="entry name" value="Winged helix-like DNA-binding domain superfamily/Winged helix DNA-binding domain"/>
    <property type="match status" value="1"/>
</dbReference>